<dbReference type="GO" id="GO:0006364">
    <property type="term" value="P:rRNA processing"/>
    <property type="evidence" value="ECO:0007669"/>
    <property type="project" value="UniProtKB-KW"/>
</dbReference>
<evidence type="ECO:0000256" key="7">
    <source>
        <dbReference type="ARBA" id="ARBA00023242"/>
    </source>
</evidence>
<dbReference type="InterPro" id="IPR036322">
    <property type="entry name" value="WD40_repeat_dom_sf"/>
</dbReference>
<evidence type="ECO:0000256" key="2">
    <source>
        <dbReference type="ARBA" id="ARBA00022517"/>
    </source>
</evidence>
<dbReference type="EnsemblMetazoa" id="XM_019915312.1">
    <property type="protein sequence ID" value="XP_019770871.1"/>
    <property type="gene ID" value="LOC109544893"/>
</dbReference>
<sequence>MDVSVKFVGGGSIVNLKPVFSTNGESIFVASKNSISQYNTRTGKEIYQYKGWDTDVIGFDFHVIDSLECLIACSKSGQLLVWKVGNKVILLEAQIPKQNVTFFGLVSGNLVNGLDVLIAYKGVRKQAAFCIVNTKKIDEQKVLLKIPKRALSAHICKEKFFAVVMGNVVYFVSLQTFLRSSYKMAENNRTFTCVACHPEEEIVITGDDTGRVVLWQGIFSKKTQAVFHWHTLPVNCVAFSTLGSHFYSGANESVLVKWIIENPSIKQFLPRLPAGIAQLAVSDNNAYVAVATSDNAIRIIDSRMSQVGLIQQLVLGTNYESGITYDPITRSIVMNGNVGCVQFYSPSDMSLLYNVDIVNQNKLTDERNCKIENTEVIKLALSEDGRWLATTEERKEGKLCKELRLKFWFFDTTKQSYELNTSAEFPHEGSINSVQFQPSFKGDNLKCITVGNDKSFKVWQVIQISNVYRSGPVWKCVNIGSFRDMPCRGLSFSIDGSLVAIAFGPILTVWAAENCELKSSLLHSSYKEKIKCIQFGKGSQCHLIVTASKSHLCVWNILTLTLSWVANVPDITLLVADSLSTYMILLCNGKKNRKPVRTMYIFEPAASTLLFSSNDLIKESENIVAATFVPSSYSSDTRLQWYERTNLFFMTARSELYCISKSEEPYVYKENVEDFSEKLSIFDKIKPKIQTSQVTRDVKQHMFRRDMSYKGYKDYIEAPLETLPPISLLAASLLKSLVIQREEFPKHV</sequence>
<dbReference type="InterPro" id="IPR015943">
    <property type="entry name" value="WD40/YVTN_repeat-like_dom_sf"/>
</dbReference>
<proteinExistence type="predicted"/>
<evidence type="ECO:0000256" key="1">
    <source>
        <dbReference type="ARBA" id="ARBA00004604"/>
    </source>
</evidence>
<evidence type="ECO:0000313" key="11">
    <source>
        <dbReference type="Proteomes" id="UP000019118"/>
    </source>
</evidence>
<dbReference type="EMBL" id="KB741280">
    <property type="protein sequence ID" value="ENN70964.1"/>
    <property type="molecule type" value="Genomic_DNA"/>
</dbReference>
<keyword evidence="4" id="KW-0853">WD repeat</keyword>
<dbReference type="PANTHER" id="PTHR44215">
    <property type="entry name" value="WD REPEAT-CONTAINING PROTEIN 75"/>
    <property type="match status" value="1"/>
</dbReference>
<keyword evidence="3" id="KW-0698">rRNA processing</keyword>
<reference evidence="9 11" key="1">
    <citation type="journal article" date="2013" name="Genome Biol.">
        <title>Draft genome of the mountain pine beetle, Dendroctonus ponderosae Hopkins, a major forest pest.</title>
        <authorList>
            <person name="Keeling C.I."/>
            <person name="Yuen M.M."/>
            <person name="Liao N.Y."/>
            <person name="Docking T.R."/>
            <person name="Chan S.K."/>
            <person name="Taylor G.A."/>
            <person name="Palmquist D.L."/>
            <person name="Jackman S.D."/>
            <person name="Nguyen A."/>
            <person name="Li M."/>
            <person name="Henderson H."/>
            <person name="Janes J.K."/>
            <person name="Zhao Y."/>
            <person name="Pandoh P."/>
            <person name="Moore R."/>
            <person name="Sperling F.A."/>
            <person name="Huber D.P."/>
            <person name="Birol I."/>
            <person name="Jones S.J."/>
            <person name="Bohlmann J."/>
        </authorList>
    </citation>
    <scope>NUCLEOTIDE SEQUENCE</scope>
</reference>
<keyword evidence="5" id="KW-0677">Repeat</keyword>
<dbReference type="GO" id="GO:0045943">
    <property type="term" value="P:positive regulation of transcription by RNA polymerase I"/>
    <property type="evidence" value="ECO:0007669"/>
    <property type="project" value="InterPro"/>
</dbReference>
<dbReference type="Pfam" id="PF23769">
    <property type="entry name" value="Beta-prop_WDR75_2nd"/>
    <property type="match status" value="1"/>
</dbReference>
<dbReference type="SMART" id="SM00320">
    <property type="entry name" value="WD40"/>
    <property type="match status" value="6"/>
</dbReference>
<dbReference type="GO" id="GO:0032040">
    <property type="term" value="C:small-subunit processome"/>
    <property type="evidence" value="ECO:0007669"/>
    <property type="project" value="InterPro"/>
</dbReference>
<name>N6STF4_DENPD</name>
<gene>
    <name evidence="10" type="primary">109544893</name>
    <name evidence="9" type="ORF">YQE_12365</name>
</gene>
<dbReference type="Gene3D" id="2.130.10.10">
    <property type="entry name" value="YVTN repeat-like/Quinoprotein amine dehydrogenase"/>
    <property type="match status" value="3"/>
</dbReference>
<keyword evidence="11" id="KW-1185">Reference proteome</keyword>
<feature type="non-terminal residue" evidence="9">
    <location>
        <position position="1"/>
    </location>
</feature>
<dbReference type="InterPro" id="IPR057644">
    <property type="entry name" value="Beta-prop_WDR75_2nd"/>
</dbReference>
<dbReference type="GO" id="GO:2000234">
    <property type="term" value="P:positive regulation of rRNA processing"/>
    <property type="evidence" value="ECO:0007669"/>
    <property type="project" value="TreeGrafter"/>
</dbReference>
<dbReference type="PANTHER" id="PTHR44215:SF1">
    <property type="entry name" value="WD REPEAT-CONTAINING PROTEIN 75"/>
    <property type="match status" value="1"/>
</dbReference>
<accession>N6STF4</accession>
<dbReference type="OrthoDB" id="4096at2759"/>
<evidence type="ECO:0000259" key="8">
    <source>
        <dbReference type="Pfam" id="PF23769"/>
    </source>
</evidence>
<dbReference type="Pfam" id="PF23869">
    <property type="entry name" value="Beta-prop_WDR75_1st"/>
    <property type="match status" value="1"/>
</dbReference>
<dbReference type="GO" id="GO:0003723">
    <property type="term" value="F:RNA binding"/>
    <property type="evidence" value="ECO:0007669"/>
    <property type="project" value="InterPro"/>
</dbReference>
<dbReference type="Proteomes" id="UP000019118">
    <property type="component" value="Unassembled WGS sequence"/>
</dbReference>
<dbReference type="AlphaFoldDB" id="N6STF4"/>
<dbReference type="InterPro" id="IPR001680">
    <property type="entry name" value="WD40_rpt"/>
</dbReference>
<dbReference type="OMA" id="MPIASGD"/>
<keyword evidence="7" id="KW-0539">Nucleus</keyword>
<protein>
    <recommendedName>
        <fullName evidence="8">WD repeat-containing protein 75 second beta-propeller domain-containing protein</fullName>
    </recommendedName>
</protein>
<evidence type="ECO:0000313" key="10">
    <source>
        <dbReference type="EnsemblMetazoa" id="XP_019770871.1"/>
    </source>
</evidence>
<dbReference type="HOGENOM" id="CLU_005417_3_1_1"/>
<dbReference type="SUPFAM" id="SSF50978">
    <property type="entry name" value="WD40 repeat-like"/>
    <property type="match status" value="2"/>
</dbReference>
<evidence type="ECO:0000256" key="5">
    <source>
        <dbReference type="ARBA" id="ARBA00022737"/>
    </source>
</evidence>
<dbReference type="InterPro" id="IPR053826">
    <property type="entry name" value="WDR75"/>
</dbReference>
<organism evidence="9">
    <name type="scientific">Dendroctonus ponderosae</name>
    <name type="common">Mountain pine beetle</name>
    <dbReference type="NCBI Taxonomy" id="77166"/>
    <lineage>
        <taxon>Eukaryota</taxon>
        <taxon>Metazoa</taxon>
        <taxon>Ecdysozoa</taxon>
        <taxon>Arthropoda</taxon>
        <taxon>Hexapoda</taxon>
        <taxon>Insecta</taxon>
        <taxon>Pterygota</taxon>
        <taxon>Neoptera</taxon>
        <taxon>Endopterygota</taxon>
        <taxon>Coleoptera</taxon>
        <taxon>Polyphaga</taxon>
        <taxon>Cucujiformia</taxon>
        <taxon>Curculionidae</taxon>
        <taxon>Scolytinae</taxon>
        <taxon>Dendroctonus</taxon>
    </lineage>
</organism>
<keyword evidence="2" id="KW-0690">Ribosome biogenesis</keyword>
<evidence type="ECO:0000256" key="3">
    <source>
        <dbReference type="ARBA" id="ARBA00022552"/>
    </source>
</evidence>
<feature type="domain" description="WD repeat-containing protein 75 second beta-propeller" evidence="8">
    <location>
        <begin position="325"/>
        <end position="652"/>
    </location>
</feature>
<evidence type="ECO:0000256" key="6">
    <source>
        <dbReference type="ARBA" id="ARBA00023163"/>
    </source>
</evidence>
<reference evidence="10" key="2">
    <citation type="submission" date="2024-08" db="UniProtKB">
        <authorList>
            <consortium name="EnsemblMetazoa"/>
        </authorList>
    </citation>
    <scope>IDENTIFICATION</scope>
</reference>
<evidence type="ECO:0000313" key="9">
    <source>
        <dbReference type="EMBL" id="ENN70964.1"/>
    </source>
</evidence>
<evidence type="ECO:0000256" key="4">
    <source>
        <dbReference type="ARBA" id="ARBA00022574"/>
    </source>
</evidence>
<comment type="subcellular location">
    <subcellularLocation>
        <location evidence="1">Nucleus</location>
        <location evidence="1">Nucleolus</location>
    </subcellularLocation>
</comment>
<dbReference type="KEGG" id="dpa:109544893"/>
<keyword evidence="6" id="KW-0804">Transcription</keyword>